<dbReference type="AlphaFoldDB" id="A0A251XAM4"/>
<comment type="caution">
    <text evidence="6">The sequence shown here is derived from an EMBL/GenBank/DDBJ whole genome shotgun (WGS) entry which is preliminary data.</text>
</comment>
<evidence type="ECO:0000313" key="6">
    <source>
        <dbReference type="EMBL" id="OUD14987.1"/>
    </source>
</evidence>
<dbReference type="EMBL" id="MSLT01000007">
    <property type="protein sequence ID" value="OUD14987.1"/>
    <property type="molecule type" value="Genomic_DNA"/>
</dbReference>
<keyword evidence="4 5" id="KW-0472">Membrane</keyword>
<accession>A0A251XAM4</accession>
<keyword evidence="3 5" id="KW-1133">Transmembrane helix</keyword>
<gene>
    <name evidence="6" type="ORF">TPSD3_04600</name>
</gene>
<keyword evidence="7" id="KW-1185">Reference proteome</keyword>
<feature type="transmembrane region" description="Helical" evidence="5">
    <location>
        <begin position="71"/>
        <end position="94"/>
    </location>
</feature>
<protein>
    <recommendedName>
        <fullName evidence="8">GTPase</fullName>
    </recommendedName>
</protein>
<feature type="transmembrane region" description="Helical" evidence="5">
    <location>
        <begin position="100"/>
        <end position="120"/>
    </location>
</feature>
<dbReference type="RefSeq" id="WP_086487421.1">
    <property type="nucleotide sequence ID" value="NZ_MSLT01000007.1"/>
</dbReference>
<proteinExistence type="predicted"/>
<evidence type="ECO:0000256" key="3">
    <source>
        <dbReference type="ARBA" id="ARBA00022989"/>
    </source>
</evidence>
<evidence type="ECO:0000256" key="5">
    <source>
        <dbReference type="SAM" id="Phobius"/>
    </source>
</evidence>
<organism evidence="6 7">
    <name type="scientific">Thioflexithrix psekupsensis</name>
    <dbReference type="NCBI Taxonomy" id="1570016"/>
    <lineage>
        <taxon>Bacteria</taxon>
        <taxon>Pseudomonadati</taxon>
        <taxon>Pseudomonadota</taxon>
        <taxon>Gammaproteobacteria</taxon>
        <taxon>Thiotrichales</taxon>
        <taxon>Thioflexithrix</taxon>
    </lineage>
</organism>
<name>A0A251XAM4_9GAMM</name>
<dbReference type="GO" id="GO:0016020">
    <property type="term" value="C:membrane"/>
    <property type="evidence" value="ECO:0007669"/>
    <property type="project" value="UniProtKB-SubCell"/>
</dbReference>
<dbReference type="Proteomes" id="UP000194798">
    <property type="component" value="Unassembled WGS sequence"/>
</dbReference>
<dbReference type="Pfam" id="PF05128">
    <property type="entry name" value="DUF697"/>
    <property type="match status" value="1"/>
</dbReference>
<evidence type="ECO:0000256" key="4">
    <source>
        <dbReference type="ARBA" id="ARBA00023136"/>
    </source>
</evidence>
<dbReference type="InterPro" id="IPR021147">
    <property type="entry name" value="DUF697"/>
</dbReference>
<evidence type="ECO:0000256" key="2">
    <source>
        <dbReference type="ARBA" id="ARBA00022692"/>
    </source>
</evidence>
<evidence type="ECO:0008006" key="8">
    <source>
        <dbReference type="Google" id="ProtNLM"/>
    </source>
</evidence>
<evidence type="ECO:0000313" key="7">
    <source>
        <dbReference type="Proteomes" id="UP000194798"/>
    </source>
</evidence>
<evidence type="ECO:0000256" key="1">
    <source>
        <dbReference type="ARBA" id="ARBA00004141"/>
    </source>
</evidence>
<keyword evidence="2 5" id="KW-0812">Transmembrane</keyword>
<sequence length="173" mass="18469">MEAVAEKPVDLQARTEEAGRTVRNYTLGAMGASLVPMPVVDLAAITAIQLKMLHSLSKLYGVQFRKDLGKSLIASLIGGYIPYITATTLASSFIKFVPFIGHGLALVSMPILAGATSYAVGKVFIQHFEAGGTFLDFDPEEVREYFAQQFKEGEKLAAELQANGAVKGNDAAA</sequence>
<dbReference type="OrthoDB" id="980719at2"/>
<reference evidence="6 7" key="1">
    <citation type="submission" date="2016-12" db="EMBL/GenBank/DDBJ databases">
        <title>Thioflexothrix psekupsii D3 genome sequencing and assembly.</title>
        <authorList>
            <person name="Fomenkov A."/>
            <person name="Vincze T."/>
            <person name="Grabovich M."/>
            <person name="Anton B.P."/>
            <person name="Dubinina G."/>
            <person name="Orlova M."/>
            <person name="Belousova E."/>
            <person name="Roberts R.J."/>
        </authorList>
    </citation>
    <scope>NUCLEOTIDE SEQUENCE [LARGE SCALE GENOMIC DNA]</scope>
    <source>
        <strain evidence="6">D3</strain>
    </source>
</reference>
<comment type="subcellular location">
    <subcellularLocation>
        <location evidence="1">Membrane</location>
        <topology evidence="1">Multi-pass membrane protein</topology>
    </subcellularLocation>
</comment>